<feature type="transmembrane region" description="Helical" evidence="1">
    <location>
        <begin position="41"/>
        <end position="61"/>
    </location>
</feature>
<reference evidence="3 4" key="1">
    <citation type="submission" date="2016-10" db="EMBL/GenBank/DDBJ databases">
        <authorList>
            <person name="de Groot N.N."/>
        </authorList>
    </citation>
    <scope>NUCLEOTIDE SEQUENCE [LARGE SCALE GENOMIC DNA]</scope>
    <source>
        <strain evidence="3 4">DSM 44149</strain>
    </source>
</reference>
<keyword evidence="1" id="KW-0472">Membrane</keyword>
<protein>
    <submittedName>
        <fullName evidence="3">PH domain-containing protein</fullName>
    </submittedName>
</protein>
<sequence length="144" mass="15252">MNDGSAAGVRHWSPAAALVGGGWLLSAGALTWVFFARDTPTQVFATVATAMLGFAALYGTVARPRLTADTRGITVRGLAGARSWTWAELTPRLHSSRRFGRTTTVLEIDVRTHDGAETLLVFTRLDLGADPDDVAAELTGLAAQ</sequence>
<dbReference type="InterPro" id="IPR019692">
    <property type="entry name" value="CFP-6_PH"/>
</dbReference>
<feature type="domain" description="Low molecular weight protein antigen 6 PH" evidence="2">
    <location>
        <begin position="63"/>
        <end position="139"/>
    </location>
</feature>
<gene>
    <name evidence="3" type="ORF">SAMN04489726_5782</name>
</gene>
<dbReference type="RefSeq" id="WP_030427899.1">
    <property type="nucleotide sequence ID" value="NZ_JOEF01000003.1"/>
</dbReference>
<organism evidence="3 4">
    <name type="scientific">Allokutzneria albata</name>
    <name type="common">Kibdelosporangium albatum</name>
    <dbReference type="NCBI Taxonomy" id="211114"/>
    <lineage>
        <taxon>Bacteria</taxon>
        <taxon>Bacillati</taxon>
        <taxon>Actinomycetota</taxon>
        <taxon>Actinomycetes</taxon>
        <taxon>Pseudonocardiales</taxon>
        <taxon>Pseudonocardiaceae</taxon>
        <taxon>Allokutzneria</taxon>
    </lineage>
</organism>
<evidence type="ECO:0000259" key="2">
    <source>
        <dbReference type="Pfam" id="PF10756"/>
    </source>
</evidence>
<evidence type="ECO:0000256" key="1">
    <source>
        <dbReference type="SAM" id="Phobius"/>
    </source>
</evidence>
<keyword evidence="1" id="KW-1133">Transmembrane helix</keyword>
<accession>A0A1G9ZXP5</accession>
<proteinExistence type="predicted"/>
<feature type="transmembrane region" description="Helical" evidence="1">
    <location>
        <begin position="12"/>
        <end position="35"/>
    </location>
</feature>
<name>A0A1G9ZXP5_ALLAB</name>
<dbReference type="STRING" id="211114.SAMN04489726_5782"/>
<dbReference type="AlphaFoldDB" id="A0A1G9ZXP5"/>
<dbReference type="OrthoDB" id="5189227at2"/>
<dbReference type="Pfam" id="PF10756">
    <property type="entry name" value="bPH_6"/>
    <property type="match status" value="1"/>
</dbReference>
<keyword evidence="4" id="KW-1185">Reference proteome</keyword>
<evidence type="ECO:0000313" key="4">
    <source>
        <dbReference type="Proteomes" id="UP000183376"/>
    </source>
</evidence>
<dbReference type="Proteomes" id="UP000183376">
    <property type="component" value="Chromosome I"/>
</dbReference>
<keyword evidence="1" id="KW-0812">Transmembrane</keyword>
<dbReference type="EMBL" id="LT629701">
    <property type="protein sequence ID" value="SDN26352.1"/>
    <property type="molecule type" value="Genomic_DNA"/>
</dbReference>
<dbReference type="eggNOG" id="ENOG5033K8W">
    <property type="taxonomic scope" value="Bacteria"/>
</dbReference>
<evidence type="ECO:0000313" key="3">
    <source>
        <dbReference type="EMBL" id="SDN26352.1"/>
    </source>
</evidence>